<keyword evidence="2" id="KW-1185">Reference proteome</keyword>
<accession>A0A2D0ZNK8</accession>
<dbReference type="EMBL" id="MF668286">
    <property type="protein sequence ID" value="ASZ74958.1"/>
    <property type="molecule type" value="Genomic_DNA"/>
</dbReference>
<evidence type="ECO:0000313" key="1">
    <source>
        <dbReference type="EMBL" id="ASZ74958.1"/>
    </source>
</evidence>
<protein>
    <submittedName>
        <fullName evidence="1">Uncharacterized protein</fullName>
    </submittedName>
</protein>
<name>A0A2D0ZNK8_9CAUD</name>
<organism evidence="1 2">
    <name type="scientific">Rhodococcus phage Trina</name>
    <dbReference type="NCBI Taxonomy" id="2027905"/>
    <lineage>
        <taxon>Viruses</taxon>
        <taxon>Duplodnaviria</taxon>
        <taxon>Heunggongvirae</taxon>
        <taxon>Uroviricota</taxon>
        <taxon>Caudoviricetes</taxon>
        <taxon>Trinavirus</taxon>
        <taxon>Trinavirus trina</taxon>
    </lineage>
</organism>
<reference evidence="2" key="1">
    <citation type="submission" date="2017-08" db="EMBL/GenBank/DDBJ databases">
        <authorList>
            <person name="de Groot N.N."/>
        </authorList>
    </citation>
    <scope>NUCLEOTIDE SEQUENCE [LARGE SCALE GENOMIC DNA]</scope>
</reference>
<evidence type="ECO:0000313" key="2">
    <source>
        <dbReference type="Proteomes" id="UP000231419"/>
    </source>
</evidence>
<proteinExistence type="predicted"/>
<dbReference type="Proteomes" id="UP000231419">
    <property type="component" value="Segment"/>
</dbReference>
<gene>
    <name evidence="1" type="ORF">SEA_TRINA_166</name>
</gene>
<sequence>MESALVKIVGDCSHGDVLKSFNGRRICFDCGKLVDTLEKL</sequence>